<dbReference type="Ensembl" id="ENSACLT00000056267.1">
    <property type="protein sequence ID" value="ENSACLP00000044088.1"/>
    <property type="gene ID" value="ENSACLG00000024242.2"/>
</dbReference>
<dbReference type="InterPro" id="IPR023299">
    <property type="entry name" value="ATPase_P-typ_cyto_dom_N"/>
</dbReference>
<dbReference type="GO" id="GO:0016887">
    <property type="term" value="F:ATP hydrolysis activity"/>
    <property type="evidence" value="ECO:0007669"/>
    <property type="project" value="InterPro"/>
</dbReference>
<evidence type="ECO:0000313" key="22">
    <source>
        <dbReference type="Ensembl" id="ENSACLP00000044088.1"/>
    </source>
</evidence>
<feature type="transmembrane region" description="Helical" evidence="18">
    <location>
        <begin position="311"/>
        <end position="336"/>
    </location>
</feature>
<dbReference type="GO" id="GO:0005524">
    <property type="term" value="F:ATP binding"/>
    <property type="evidence" value="ECO:0007669"/>
    <property type="project" value="UniProtKB-UniRule"/>
</dbReference>
<feature type="binding site" evidence="17">
    <location>
        <position position="984"/>
    </location>
    <ligand>
        <name>Mg(2+)</name>
        <dbReference type="ChEBI" id="CHEBI:18420"/>
    </ligand>
</feature>
<proteinExistence type="inferred from homology"/>
<feature type="transmembrane region" description="Helical" evidence="18">
    <location>
        <begin position="356"/>
        <end position="380"/>
    </location>
</feature>
<keyword evidence="7" id="KW-0256">Endoplasmic reticulum</keyword>
<feature type="transmembrane region" description="Helical" evidence="18">
    <location>
        <begin position="1179"/>
        <end position="1200"/>
    </location>
</feature>
<dbReference type="FunFam" id="3.40.1110.10:FF:000091">
    <property type="entry name" value="Phospholipid-transporting ATPase"/>
    <property type="match status" value="1"/>
</dbReference>
<evidence type="ECO:0000256" key="12">
    <source>
        <dbReference type="ARBA" id="ARBA00023136"/>
    </source>
</evidence>
<dbReference type="FunFam" id="2.70.150.10:FF:000022">
    <property type="entry name" value="Phospholipid-transporting ATPase"/>
    <property type="match status" value="1"/>
</dbReference>
<evidence type="ECO:0000256" key="13">
    <source>
        <dbReference type="ARBA" id="ARBA00034036"/>
    </source>
</evidence>
<evidence type="ECO:0000256" key="4">
    <source>
        <dbReference type="ARBA" id="ARBA00022692"/>
    </source>
</evidence>
<gene>
    <name evidence="22" type="primary">ATP10A</name>
</gene>
<evidence type="ECO:0000256" key="9">
    <source>
        <dbReference type="ARBA" id="ARBA00022842"/>
    </source>
</evidence>
<dbReference type="FunFam" id="3.40.50.1000:FF:000001">
    <property type="entry name" value="Phospholipid-transporting ATPase IC"/>
    <property type="match status" value="1"/>
</dbReference>
<dbReference type="AlphaFoldDB" id="A0AAX7SIQ2"/>
<feature type="binding site" evidence="16">
    <location>
        <position position="958"/>
    </location>
    <ligand>
        <name>ATP</name>
        <dbReference type="ChEBI" id="CHEBI:30616"/>
    </ligand>
</feature>
<dbReference type="InterPro" id="IPR008250">
    <property type="entry name" value="ATPase_P-typ_transduc_dom_A_sf"/>
</dbReference>
<dbReference type="GO" id="GO:0005789">
    <property type="term" value="C:endoplasmic reticulum membrane"/>
    <property type="evidence" value="ECO:0007669"/>
    <property type="project" value="UniProtKB-SubCell"/>
</dbReference>
<dbReference type="InterPro" id="IPR044492">
    <property type="entry name" value="P_typ_ATPase_HD_dom"/>
</dbReference>
<dbReference type="SUPFAM" id="SSF56784">
    <property type="entry name" value="HAD-like"/>
    <property type="match status" value="1"/>
</dbReference>
<dbReference type="GO" id="GO:0140351">
    <property type="term" value="F:glycosylceramide flippase activity"/>
    <property type="evidence" value="ECO:0007669"/>
    <property type="project" value="UniProtKB-ARBA"/>
</dbReference>
<evidence type="ECO:0000256" key="2">
    <source>
        <dbReference type="ARBA" id="ARBA00004477"/>
    </source>
</evidence>
<name>A0AAX7SIQ2_ASTCA</name>
<feature type="binding site" evidence="16">
    <location>
        <position position="988"/>
    </location>
    <ligand>
        <name>ATP</name>
        <dbReference type="ChEBI" id="CHEBI:30616"/>
    </ligand>
</feature>
<dbReference type="InterPro" id="IPR018303">
    <property type="entry name" value="ATPase_P-typ_P_site"/>
</dbReference>
<comment type="cofactor">
    <cofactor evidence="1 17">
        <name>Mg(2+)</name>
        <dbReference type="ChEBI" id="CHEBI:18420"/>
    </cofactor>
</comment>
<feature type="domain" description="P-type ATPase C-terminal" evidence="21">
    <location>
        <begin position="1010"/>
        <end position="1241"/>
    </location>
</feature>
<comment type="subcellular location">
    <subcellularLocation>
        <location evidence="2">Endoplasmic reticulum membrane</location>
        <topology evidence="2">Multi-pass membrane protein</topology>
    </subcellularLocation>
    <subcellularLocation>
        <location evidence="18">Membrane</location>
        <topology evidence="18">Multi-pass membrane protein</topology>
    </subcellularLocation>
</comment>
<feature type="binding site" evidence="16">
    <location>
        <position position="836"/>
    </location>
    <ligand>
        <name>ATP</name>
        <dbReference type="ChEBI" id="CHEBI:30616"/>
    </ligand>
</feature>
<dbReference type="Gene3D" id="3.40.1110.10">
    <property type="entry name" value="Calcium-transporting ATPase, cytoplasmic domain N"/>
    <property type="match status" value="1"/>
</dbReference>
<feature type="binding site" evidence="16">
    <location>
        <position position="835"/>
    </location>
    <ligand>
        <name>ATP</name>
        <dbReference type="ChEBI" id="CHEBI:30616"/>
    </ligand>
</feature>
<dbReference type="SFLD" id="SFLDS00003">
    <property type="entry name" value="Haloacid_Dehalogenase"/>
    <property type="match status" value="1"/>
</dbReference>
<feature type="binding site" evidence="16">
    <location>
        <position position="691"/>
    </location>
    <ligand>
        <name>ATP</name>
        <dbReference type="ChEBI" id="CHEBI:30616"/>
    </ligand>
</feature>
<keyword evidence="5 17" id="KW-0479">Metal-binding</keyword>
<feature type="transmembrane region" description="Helical" evidence="18">
    <location>
        <begin position="1124"/>
        <end position="1147"/>
    </location>
</feature>
<dbReference type="NCBIfam" id="TIGR01494">
    <property type="entry name" value="ATPase_P-type"/>
    <property type="match status" value="1"/>
</dbReference>
<dbReference type="GO" id="GO:1990531">
    <property type="term" value="C:phospholipid-translocating ATPase complex"/>
    <property type="evidence" value="ECO:0007669"/>
    <property type="project" value="UniProtKB-ARBA"/>
</dbReference>
<dbReference type="InterPro" id="IPR023214">
    <property type="entry name" value="HAD_sf"/>
</dbReference>
<keyword evidence="11 18" id="KW-1133">Transmembrane helix</keyword>
<feature type="transmembrane region" description="Helical" evidence="18">
    <location>
        <begin position="1153"/>
        <end position="1172"/>
    </location>
</feature>
<comment type="catalytic activity">
    <reaction evidence="14">
        <text>a beta-D-glucosyl-(1&lt;-&gt;1')-N-acylsphing-4-enine(out) + ATP + H2O = a beta-D-glucosyl-(1&lt;-&gt;1')-N-acylsphing-4-enine(in) + ADP + phosphate + H(+)</text>
        <dbReference type="Rhea" id="RHEA:66036"/>
        <dbReference type="ChEBI" id="CHEBI:15377"/>
        <dbReference type="ChEBI" id="CHEBI:15378"/>
        <dbReference type="ChEBI" id="CHEBI:22801"/>
        <dbReference type="ChEBI" id="CHEBI:30616"/>
        <dbReference type="ChEBI" id="CHEBI:43474"/>
        <dbReference type="ChEBI" id="CHEBI:456216"/>
    </reaction>
    <physiologicalReaction direction="left-to-right" evidence="14">
        <dbReference type="Rhea" id="RHEA:66037"/>
    </physiologicalReaction>
</comment>
<dbReference type="InterPro" id="IPR032631">
    <property type="entry name" value="P-type_ATPase_N"/>
</dbReference>
<feature type="binding site" evidence="16">
    <location>
        <position position="755"/>
    </location>
    <ligand>
        <name>ATP</name>
        <dbReference type="ChEBI" id="CHEBI:30616"/>
    </ligand>
</feature>
<feature type="binding site" evidence="16">
    <location>
        <position position="429"/>
    </location>
    <ligand>
        <name>ATP</name>
        <dbReference type="ChEBI" id="CHEBI:30616"/>
    </ligand>
</feature>
<keyword evidence="23" id="KW-1185">Reference proteome</keyword>
<reference evidence="23" key="2">
    <citation type="submission" date="2023-03" db="EMBL/GenBank/DDBJ databases">
        <authorList>
            <consortium name="Wellcome Sanger Institute Data Sharing"/>
        </authorList>
    </citation>
    <scope>NUCLEOTIDE SEQUENCE [LARGE SCALE GENOMIC DNA]</scope>
</reference>
<protein>
    <recommendedName>
        <fullName evidence="18">Phospholipid-transporting ATPase</fullName>
        <ecNumber evidence="18">7.6.2.1</ecNumber>
    </recommendedName>
</protein>
<dbReference type="EC" id="7.6.2.1" evidence="18"/>
<dbReference type="SFLD" id="SFLDG00002">
    <property type="entry name" value="C1.7:_P-type_atpase_like"/>
    <property type="match status" value="1"/>
</dbReference>
<feature type="active site" description="4-aspartylphosphate intermediate" evidence="15">
    <location>
        <position position="428"/>
    </location>
</feature>
<dbReference type="FunFam" id="3.40.50.1000:FF:000023">
    <property type="entry name" value="Phospholipid-transporting ATPase"/>
    <property type="match status" value="1"/>
</dbReference>
<feature type="transmembrane region" description="Helical" evidence="18">
    <location>
        <begin position="113"/>
        <end position="131"/>
    </location>
</feature>
<dbReference type="GeneTree" id="ENSGT00940000157895"/>
<dbReference type="InterPro" id="IPR023298">
    <property type="entry name" value="ATPase_P-typ_TM_dom_sf"/>
</dbReference>
<feature type="binding site" evidence="16">
    <location>
        <position position="649"/>
    </location>
    <ligand>
        <name>ATP</name>
        <dbReference type="ChEBI" id="CHEBI:30616"/>
    </ligand>
</feature>
<dbReference type="GO" id="GO:0045332">
    <property type="term" value="P:phospholipid translocation"/>
    <property type="evidence" value="ECO:0007669"/>
    <property type="project" value="TreeGrafter"/>
</dbReference>
<feature type="transmembrane region" description="Helical" evidence="18">
    <location>
        <begin position="89"/>
        <end position="107"/>
    </location>
</feature>
<feature type="transmembrane region" description="Helical" evidence="18">
    <location>
        <begin position="1222"/>
        <end position="1245"/>
    </location>
</feature>
<accession>A0AAX7SIQ2</accession>
<evidence type="ECO:0000256" key="14">
    <source>
        <dbReference type="ARBA" id="ARBA00050913"/>
    </source>
</evidence>
<evidence type="ECO:0000256" key="19">
    <source>
        <dbReference type="SAM" id="MobiDB-lite"/>
    </source>
</evidence>
<feature type="binding site" evidence="17">
    <location>
        <position position="430"/>
    </location>
    <ligand>
        <name>Mg(2+)</name>
        <dbReference type="ChEBI" id="CHEBI:18420"/>
    </ligand>
</feature>
<evidence type="ECO:0000256" key="11">
    <source>
        <dbReference type="ARBA" id="ARBA00022989"/>
    </source>
</evidence>
<dbReference type="SFLD" id="SFLDF00027">
    <property type="entry name" value="p-type_atpase"/>
    <property type="match status" value="1"/>
</dbReference>
<evidence type="ECO:0000259" key="21">
    <source>
        <dbReference type="Pfam" id="PF16212"/>
    </source>
</evidence>
<dbReference type="NCBIfam" id="TIGR01652">
    <property type="entry name" value="ATPase-Plipid"/>
    <property type="match status" value="2"/>
</dbReference>
<comment type="similarity">
    <text evidence="3 18">Belongs to the cation transport ATPase (P-type) (TC 3.A.3) family. Type IV subfamily.</text>
</comment>
<evidence type="ECO:0000256" key="17">
    <source>
        <dbReference type="PIRSR" id="PIRSR606539-3"/>
    </source>
</evidence>
<keyword evidence="4 18" id="KW-0812">Transmembrane</keyword>
<reference evidence="22 23" key="1">
    <citation type="submission" date="2018-05" db="EMBL/GenBank/DDBJ databases">
        <authorList>
            <person name="Datahose"/>
        </authorList>
    </citation>
    <scope>NUCLEOTIDE SEQUENCE</scope>
</reference>
<reference evidence="22" key="4">
    <citation type="submission" date="2025-09" db="UniProtKB">
        <authorList>
            <consortium name="Ensembl"/>
        </authorList>
    </citation>
    <scope>IDENTIFICATION</scope>
</reference>
<dbReference type="InterPro" id="IPR032630">
    <property type="entry name" value="P_typ_ATPase_c"/>
</dbReference>
<feature type="binding site" evidence="17">
    <location>
        <position position="988"/>
    </location>
    <ligand>
        <name>Mg(2+)</name>
        <dbReference type="ChEBI" id="CHEBI:18420"/>
    </ligand>
</feature>
<dbReference type="InterPro" id="IPR036412">
    <property type="entry name" value="HAD-like_sf"/>
</dbReference>
<evidence type="ECO:0000256" key="15">
    <source>
        <dbReference type="PIRSR" id="PIRSR606539-1"/>
    </source>
</evidence>
<dbReference type="Gene3D" id="2.70.150.10">
    <property type="entry name" value="Calcium-transporting ATPase, cytoplasmic transduction domain A"/>
    <property type="match status" value="1"/>
</dbReference>
<feature type="region of interest" description="Disordered" evidence="19">
    <location>
        <begin position="20"/>
        <end position="40"/>
    </location>
</feature>
<evidence type="ECO:0000256" key="1">
    <source>
        <dbReference type="ARBA" id="ARBA00001946"/>
    </source>
</evidence>
<dbReference type="Pfam" id="PF16209">
    <property type="entry name" value="PhoLip_ATPase_N"/>
    <property type="match status" value="1"/>
</dbReference>
<dbReference type="GO" id="GO:0005886">
    <property type="term" value="C:plasma membrane"/>
    <property type="evidence" value="ECO:0007669"/>
    <property type="project" value="TreeGrafter"/>
</dbReference>
<feature type="binding site" evidence="16">
    <location>
        <position position="715"/>
    </location>
    <ligand>
        <name>ATP</name>
        <dbReference type="ChEBI" id="CHEBI:30616"/>
    </ligand>
</feature>
<keyword evidence="10 18" id="KW-1278">Translocase</keyword>
<feature type="binding site" evidence="16">
    <location>
        <position position="987"/>
    </location>
    <ligand>
        <name>ATP</name>
        <dbReference type="ChEBI" id="CHEBI:30616"/>
    </ligand>
</feature>
<dbReference type="SUPFAM" id="SSF81653">
    <property type="entry name" value="Calcium ATPase, transduction domain A"/>
    <property type="match status" value="1"/>
</dbReference>
<dbReference type="PRINTS" id="PR00119">
    <property type="entry name" value="CATATPASE"/>
</dbReference>
<dbReference type="GO" id="GO:0000287">
    <property type="term" value="F:magnesium ion binding"/>
    <property type="evidence" value="ECO:0007669"/>
    <property type="project" value="UniProtKB-UniRule"/>
</dbReference>
<keyword evidence="8 16" id="KW-0067">ATP-binding</keyword>
<feature type="binding site" evidence="16">
    <location>
        <position position="430"/>
    </location>
    <ligand>
        <name>ATP</name>
        <dbReference type="ChEBI" id="CHEBI:30616"/>
    </ligand>
</feature>
<evidence type="ECO:0000256" key="18">
    <source>
        <dbReference type="RuleBase" id="RU362033"/>
    </source>
</evidence>
<dbReference type="Gene3D" id="3.40.50.1000">
    <property type="entry name" value="HAD superfamily/HAD-like"/>
    <property type="match status" value="1"/>
</dbReference>
<feature type="binding site" evidence="16">
    <location>
        <position position="428"/>
    </location>
    <ligand>
        <name>ATP</name>
        <dbReference type="ChEBI" id="CHEBI:30616"/>
    </ligand>
</feature>
<dbReference type="PANTHER" id="PTHR24092">
    <property type="entry name" value="PROBABLE PHOSPHOLIPID-TRANSPORTING ATPASE"/>
    <property type="match status" value="1"/>
</dbReference>
<dbReference type="Pfam" id="PF16212">
    <property type="entry name" value="PhoLip_ATPase_C"/>
    <property type="match status" value="1"/>
</dbReference>
<evidence type="ECO:0000313" key="23">
    <source>
        <dbReference type="Proteomes" id="UP000265100"/>
    </source>
</evidence>
<keyword evidence="6 16" id="KW-0547">Nucleotide-binding</keyword>
<evidence type="ECO:0000259" key="20">
    <source>
        <dbReference type="Pfam" id="PF16209"/>
    </source>
</evidence>
<dbReference type="InterPro" id="IPR001757">
    <property type="entry name" value="P_typ_ATPase"/>
</dbReference>
<feature type="binding site" evidence="17">
    <location>
        <position position="428"/>
    </location>
    <ligand>
        <name>Mg(2+)</name>
        <dbReference type="ChEBI" id="CHEBI:18420"/>
    </ligand>
</feature>
<reference evidence="22" key="3">
    <citation type="submission" date="2025-08" db="UniProtKB">
        <authorList>
            <consortium name="Ensembl"/>
        </authorList>
    </citation>
    <scope>IDENTIFICATION</scope>
</reference>
<feature type="transmembrane region" description="Helical" evidence="18">
    <location>
        <begin position="1042"/>
        <end position="1062"/>
    </location>
</feature>
<evidence type="ECO:0000256" key="3">
    <source>
        <dbReference type="ARBA" id="ARBA00008109"/>
    </source>
</evidence>
<keyword evidence="12 18" id="KW-0472">Membrane</keyword>
<evidence type="ECO:0000256" key="5">
    <source>
        <dbReference type="ARBA" id="ARBA00022723"/>
    </source>
</evidence>
<dbReference type="FunFam" id="3.40.1110.10:FF:000009">
    <property type="entry name" value="Phospholipid-transporting ATPase"/>
    <property type="match status" value="1"/>
</dbReference>
<dbReference type="PROSITE" id="PS00154">
    <property type="entry name" value="ATPASE_E1_E2"/>
    <property type="match status" value="1"/>
</dbReference>
<dbReference type="SUPFAM" id="SSF81665">
    <property type="entry name" value="Calcium ATPase, transmembrane domain M"/>
    <property type="match status" value="1"/>
</dbReference>
<dbReference type="PANTHER" id="PTHR24092:SF81">
    <property type="entry name" value="PHOSPHOLIPID-TRANSPORTING ATPASE VA"/>
    <property type="match status" value="1"/>
</dbReference>
<keyword evidence="9 17" id="KW-0460">Magnesium</keyword>
<evidence type="ECO:0000256" key="8">
    <source>
        <dbReference type="ARBA" id="ARBA00022840"/>
    </source>
</evidence>
<evidence type="ECO:0000256" key="10">
    <source>
        <dbReference type="ARBA" id="ARBA00022967"/>
    </source>
</evidence>
<dbReference type="SUPFAM" id="SSF81660">
    <property type="entry name" value="Metal cation-transporting ATPase, ATP-binding domain N"/>
    <property type="match status" value="1"/>
</dbReference>
<dbReference type="Proteomes" id="UP000265100">
    <property type="component" value="Chromosome 23"/>
</dbReference>
<sequence length="1257" mass="143024">DSGKEESTWRKWNCYEEDAGMAKAPPAARQRKKKPKENKTRTVHANILHDCAKGDENPNRHYANNKIKTTKYTVLSFLPKNLFEQFHRFANVYFVFIALLNFVPVVNAFQPELALAPVVFILSVTAIKDLWEDYRRHRSDKEINHMDCLVYSRAERRYVEKYWKEVRVGDFIRLRCNEILPADVLLLSSSDPDRLCHIETATLDGETNLKQRQVRKGKSAQTFDPLKYNSIIECEKPNNDLNRFRGYIIHRSGRRDALYKENLLLRGCTIRNTEEAVGIVIYAGHETKAMLNNNGPRYKRSKLERQMNVDVFWCVIILLVMCLFAAVGHGLWMFQYGDNRPVFDVLSPEGTNLSPIMSAIYLFLTMIIVFQVLIPISLFVSIEIVKICQVYFIHQDMDLYDEETDSHLQCRALNITEDLGQMQYIFSDKTGTLTENKMVFRRCTVAGVEYSHDANARRLAMYQEMDSEEEETSCPSTRPSAAPWWVLITALQSSSCILYPNKPPSVLQEKDITPDPKLLDKVNDCSSQMDFMRFHSQPMSQLPSDLSDIIDFFIALTICNTVVVSSPNQPRHKVTLTCSGQKHQFGQTSGCSSLLSSPSAESTLTKLHEEQPSGGLEQAFSPIPPSYDGKTSWNLDEGELRYEAESPDEAALVYAARAYKCSLVGRLPDQVIVELPHLGKLSFELLHTLGFDSTRKRMSVVVRHPLTDQITVYTKGADSVIMDLIKPPDTGRKTLKKIVCRTQHYLNLYAADGLRTLCIAKKILSKEEYACWLQRHLAAETAIQGREELLFESALQLETNLHLLGATGIEDRLQDGVPETIASLRKAGLQIWVLTGDKQETAVNIAYACKLLDPEEELLTLNADSQEACALLLEESLHYIQAKFLCSPSGPTTKSFNTNFSPFDIYSSSSPSSQSTPFLVHRLGLVIDGRTLAYALDKSLEDKFLAVARSCRSVLCCRSTPLQKSMVVKLVRNKLKVMTLAIGDGANDVSMIQVADVGVGISGQEGMQAVMASDFALPRFRYLQKLLLVHGHWCYSRLANMILYFFYKNAMFVALIFWYQFYCGFSGSAMIDQWYLIFFNLMFSAFPQLITGTLDKDVSAETLQQLPQLYVNGQNSEEYKPYMFWMNMIDAFYQSLVCFFIPYFAYADSDVDLFTWGTPITTLALFTILLHLGTETKTWVRNLIINIALFFTVALCYNASCPACYSPSNPYWTMQRLLQEPLFYLLCFITPIAALLPRYTVFSLWMSENTSLFFKYL</sequence>
<evidence type="ECO:0000256" key="6">
    <source>
        <dbReference type="ARBA" id="ARBA00022741"/>
    </source>
</evidence>
<comment type="catalytic activity">
    <reaction evidence="13 18">
        <text>ATP + H2O + phospholipidSide 1 = ADP + phosphate + phospholipidSide 2.</text>
        <dbReference type="EC" id="7.6.2.1"/>
    </reaction>
</comment>
<feature type="binding site" evidence="16">
    <location>
        <position position="964"/>
    </location>
    <ligand>
        <name>ATP</name>
        <dbReference type="ChEBI" id="CHEBI:30616"/>
    </ligand>
</feature>
<dbReference type="InterPro" id="IPR006539">
    <property type="entry name" value="P-type_ATPase_IV"/>
</dbReference>
<dbReference type="Pfam" id="PF13246">
    <property type="entry name" value="Cation_ATPase"/>
    <property type="match status" value="1"/>
</dbReference>
<feature type="binding site" evidence="16">
    <location>
        <position position="837"/>
    </location>
    <ligand>
        <name>ATP</name>
        <dbReference type="ChEBI" id="CHEBI:30616"/>
    </ligand>
</feature>
<dbReference type="CDD" id="cd02073">
    <property type="entry name" value="P-type_ATPase_APLT_Dnf-like"/>
    <property type="match status" value="1"/>
</dbReference>
<evidence type="ECO:0000256" key="16">
    <source>
        <dbReference type="PIRSR" id="PIRSR606539-2"/>
    </source>
</evidence>
<feature type="domain" description="P-type ATPase N-terminal" evidence="20">
    <location>
        <begin position="55"/>
        <end position="112"/>
    </location>
</feature>
<evidence type="ECO:0000256" key="7">
    <source>
        <dbReference type="ARBA" id="ARBA00022824"/>
    </source>
</evidence>
<organism evidence="22 23">
    <name type="scientific">Astatotilapia calliptera</name>
    <name type="common">Eastern happy</name>
    <name type="synonym">Chromis callipterus</name>
    <dbReference type="NCBI Taxonomy" id="8154"/>
    <lineage>
        <taxon>Eukaryota</taxon>
        <taxon>Metazoa</taxon>
        <taxon>Chordata</taxon>
        <taxon>Craniata</taxon>
        <taxon>Vertebrata</taxon>
        <taxon>Euteleostomi</taxon>
        <taxon>Actinopterygii</taxon>
        <taxon>Neopterygii</taxon>
        <taxon>Teleostei</taxon>
        <taxon>Neoteleostei</taxon>
        <taxon>Acanthomorphata</taxon>
        <taxon>Ovalentaria</taxon>
        <taxon>Cichlomorphae</taxon>
        <taxon>Cichliformes</taxon>
        <taxon>Cichlidae</taxon>
        <taxon>African cichlids</taxon>
        <taxon>Pseudocrenilabrinae</taxon>
        <taxon>Haplochromini</taxon>
        <taxon>Astatotilapia</taxon>
    </lineage>
</organism>
<feature type="region of interest" description="Disordered" evidence="19">
    <location>
        <begin position="602"/>
        <end position="621"/>
    </location>
</feature>